<dbReference type="PROSITE" id="PS00845">
    <property type="entry name" value="CAP_GLY_1"/>
    <property type="match status" value="1"/>
</dbReference>
<dbReference type="GO" id="GO:0043014">
    <property type="term" value="F:alpha-tubulin binding"/>
    <property type="evidence" value="ECO:0007669"/>
    <property type="project" value="InterPro"/>
</dbReference>
<evidence type="ECO:0000256" key="5">
    <source>
        <dbReference type="SAM" id="MobiDB-lite"/>
    </source>
</evidence>
<reference evidence="7" key="2">
    <citation type="journal article" date="2023" name="IMA Fungus">
        <title>Comparative genomic study of the Penicillium genus elucidates a diverse pangenome and 15 lateral gene transfer events.</title>
        <authorList>
            <person name="Petersen C."/>
            <person name="Sorensen T."/>
            <person name="Nielsen M.R."/>
            <person name="Sondergaard T.E."/>
            <person name="Sorensen J.L."/>
            <person name="Fitzpatrick D.A."/>
            <person name="Frisvad J.C."/>
            <person name="Nielsen K.L."/>
        </authorList>
    </citation>
    <scope>NUCLEOTIDE SEQUENCE</scope>
    <source>
        <strain evidence="7">IBT 19713</strain>
    </source>
</reference>
<proteinExistence type="inferred from homology"/>
<dbReference type="InterPro" id="IPR036859">
    <property type="entry name" value="CAP-Gly_dom_sf"/>
</dbReference>
<evidence type="ECO:0000256" key="4">
    <source>
        <dbReference type="ARBA" id="ARBA00025779"/>
    </source>
</evidence>
<dbReference type="OrthoDB" id="5295208at2759"/>
<dbReference type="GO" id="GO:0005634">
    <property type="term" value="C:nucleus"/>
    <property type="evidence" value="ECO:0007669"/>
    <property type="project" value="TreeGrafter"/>
</dbReference>
<dbReference type="PANTHER" id="PTHR18916:SF85">
    <property type="entry name" value="TUBULIN-FOLDING COFACTOR B"/>
    <property type="match status" value="1"/>
</dbReference>
<accession>A0A9W9TBT6</accession>
<dbReference type="AlphaFoldDB" id="A0A9W9TBT6"/>
<dbReference type="GO" id="GO:0051010">
    <property type="term" value="F:microtubule plus-end binding"/>
    <property type="evidence" value="ECO:0007669"/>
    <property type="project" value="TreeGrafter"/>
</dbReference>
<feature type="domain" description="CAP-Gly" evidence="6">
    <location>
        <begin position="218"/>
        <end position="252"/>
    </location>
</feature>
<evidence type="ECO:0000256" key="2">
    <source>
        <dbReference type="ARBA" id="ARBA00022490"/>
    </source>
</evidence>
<dbReference type="GO" id="GO:0035371">
    <property type="term" value="C:microtubule plus-end"/>
    <property type="evidence" value="ECO:0007669"/>
    <property type="project" value="TreeGrafter"/>
</dbReference>
<evidence type="ECO:0000256" key="3">
    <source>
        <dbReference type="ARBA" id="ARBA00023186"/>
    </source>
</evidence>
<evidence type="ECO:0000313" key="8">
    <source>
        <dbReference type="Proteomes" id="UP001150941"/>
    </source>
</evidence>
<dbReference type="GO" id="GO:0007023">
    <property type="term" value="P:post-chaperonin tubulin folding pathway"/>
    <property type="evidence" value="ECO:0007669"/>
    <property type="project" value="InterPro"/>
</dbReference>
<protein>
    <recommendedName>
        <fullName evidence="6">CAP-Gly domain-containing protein</fullName>
    </recommendedName>
</protein>
<gene>
    <name evidence="7" type="ORF">N7468_009779</name>
</gene>
<dbReference type="InterPro" id="IPR045172">
    <property type="entry name" value="TBCB_Ubl"/>
</dbReference>
<evidence type="ECO:0000256" key="1">
    <source>
        <dbReference type="ARBA" id="ARBA00004496"/>
    </source>
</evidence>
<sequence length="277" mass="30611">MSFQPTPKDVSIIITNAALGSASGEPSFVTERRITPTWTVMQVKTKLETMTGIPPGSQRLRIKTPGRPDQWADDDDRIIGDWGLVKGTEFEVHDTRPQALRPNFTDLSSVEKYELPAEAYESLSDSVLAWKRNQKLGRFDPNALSAEESLRQQVTKDKGEVDSRGISVSKRAIVLPSSPPHVRRGTIQFVGPVPAIPITGPGRELAKEGDLPAELQPIWVGIELDEPTGKNDGSVNGQRYFKCPEKRGVFVKPEKVEVGDFPPLGLDDELDDLMEEI</sequence>
<dbReference type="SUPFAM" id="SSF54236">
    <property type="entry name" value="Ubiquitin-like"/>
    <property type="match status" value="1"/>
</dbReference>
<reference evidence="7" key="1">
    <citation type="submission" date="2022-11" db="EMBL/GenBank/DDBJ databases">
        <authorList>
            <person name="Petersen C."/>
        </authorList>
    </citation>
    <scope>NUCLEOTIDE SEQUENCE</scope>
    <source>
        <strain evidence="7">IBT 19713</strain>
    </source>
</reference>
<dbReference type="Gene3D" id="2.30.30.190">
    <property type="entry name" value="CAP Gly-rich-like domain"/>
    <property type="match status" value="1"/>
</dbReference>
<dbReference type="Pfam" id="PF01302">
    <property type="entry name" value="CAP_GLY"/>
    <property type="match status" value="1"/>
</dbReference>
<dbReference type="SUPFAM" id="SSF74924">
    <property type="entry name" value="Cap-Gly domain"/>
    <property type="match status" value="1"/>
</dbReference>
<dbReference type="GO" id="GO:0031122">
    <property type="term" value="P:cytoplasmic microtubule organization"/>
    <property type="evidence" value="ECO:0007669"/>
    <property type="project" value="TreeGrafter"/>
</dbReference>
<dbReference type="GO" id="GO:0005938">
    <property type="term" value="C:cell cortex"/>
    <property type="evidence" value="ECO:0007669"/>
    <property type="project" value="TreeGrafter"/>
</dbReference>
<keyword evidence="2" id="KW-0963">Cytoplasm</keyword>
<dbReference type="Gene3D" id="3.10.20.90">
    <property type="entry name" value="Phosphatidylinositol 3-kinase Catalytic Subunit, Chain A, domain 1"/>
    <property type="match status" value="1"/>
</dbReference>
<comment type="caution">
    <text evidence="7">The sequence shown here is derived from an EMBL/GenBank/DDBJ whole genome shotgun (WGS) entry which is preliminary data.</text>
</comment>
<comment type="subcellular location">
    <subcellularLocation>
        <location evidence="1">Cytoplasm</location>
    </subcellularLocation>
</comment>
<dbReference type="PROSITE" id="PS50245">
    <property type="entry name" value="CAP_GLY_2"/>
    <property type="match status" value="1"/>
</dbReference>
<dbReference type="InterPro" id="IPR029071">
    <property type="entry name" value="Ubiquitin-like_domsf"/>
</dbReference>
<keyword evidence="3" id="KW-0143">Chaperone</keyword>
<organism evidence="7 8">
    <name type="scientific">Penicillium chermesinum</name>
    <dbReference type="NCBI Taxonomy" id="63820"/>
    <lineage>
        <taxon>Eukaryota</taxon>
        <taxon>Fungi</taxon>
        <taxon>Dikarya</taxon>
        <taxon>Ascomycota</taxon>
        <taxon>Pezizomycotina</taxon>
        <taxon>Eurotiomycetes</taxon>
        <taxon>Eurotiomycetidae</taxon>
        <taxon>Eurotiales</taxon>
        <taxon>Aspergillaceae</taxon>
        <taxon>Penicillium</taxon>
    </lineage>
</organism>
<feature type="region of interest" description="Disordered" evidence="5">
    <location>
        <begin position="51"/>
        <end position="70"/>
    </location>
</feature>
<dbReference type="GO" id="GO:0007021">
    <property type="term" value="P:tubulin complex assembly"/>
    <property type="evidence" value="ECO:0007669"/>
    <property type="project" value="InterPro"/>
</dbReference>
<dbReference type="InterPro" id="IPR000626">
    <property type="entry name" value="Ubiquitin-like_dom"/>
</dbReference>
<name>A0A9W9TBT6_9EURO</name>
<dbReference type="PANTHER" id="PTHR18916">
    <property type="entry name" value="DYNACTIN 1-RELATED MICROTUBULE-BINDING"/>
    <property type="match status" value="1"/>
</dbReference>
<keyword evidence="8" id="KW-1185">Reference proteome</keyword>
<dbReference type="CDD" id="cd01789">
    <property type="entry name" value="Ubl_TBCB"/>
    <property type="match status" value="1"/>
</dbReference>
<comment type="similarity">
    <text evidence="4">Belongs to the TBCB family.</text>
</comment>
<dbReference type="Pfam" id="PF14560">
    <property type="entry name" value="Ubiquitin_2"/>
    <property type="match status" value="1"/>
</dbReference>
<dbReference type="Proteomes" id="UP001150941">
    <property type="component" value="Unassembled WGS sequence"/>
</dbReference>
<evidence type="ECO:0000259" key="6">
    <source>
        <dbReference type="PROSITE" id="PS50245"/>
    </source>
</evidence>
<evidence type="ECO:0000313" key="7">
    <source>
        <dbReference type="EMBL" id="KAJ5216771.1"/>
    </source>
</evidence>
<dbReference type="EMBL" id="JAPQKS010000008">
    <property type="protein sequence ID" value="KAJ5216771.1"/>
    <property type="molecule type" value="Genomic_DNA"/>
</dbReference>
<dbReference type="RefSeq" id="XP_058325642.1">
    <property type="nucleotide sequence ID" value="XM_058479074.1"/>
</dbReference>
<dbReference type="SMART" id="SM01052">
    <property type="entry name" value="CAP_GLY"/>
    <property type="match status" value="1"/>
</dbReference>
<dbReference type="InterPro" id="IPR000938">
    <property type="entry name" value="CAP-Gly_domain"/>
</dbReference>
<dbReference type="GeneID" id="83206378"/>